<evidence type="ECO:0000313" key="2">
    <source>
        <dbReference type="Proteomes" id="UP000199230"/>
    </source>
</evidence>
<sequence>MEVLFLVLNQPERLNELMEGFLEDGISGATVLESTGMGRTLCDTMPIFGGLRKILQDCRPNNLTIFMVLNTEVQKDKVIQRIYQVLGDLNEPNTGMYFIMPVSAASGLTDSLIE</sequence>
<dbReference type="AlphaFoldDB" id="A0A1H3J1U3"/>
<accession>A0A1H3J1U3</accession>
<proteinExistence type="predicted"/>
<dbReference type="InterPro" id="IPR011322">
    <property type="entry name" value="N-reg_PII-like_a/b"/>
</dbReference>
<reference evidence="1 2" key="1">
    <citation type="submission" date="2016-10" db="EMBL/GenBank/DDBJ databases">
        <authorList>
            <person name="de Groot N.N."/>
        </authorList>
    </citation>
    <scope>NUCLEOTIDE SEQUENCE [LARGE SCALE GENOMIC DNA]</scope>
    <source>
        <strain evidence="1 2">APO</strain>
    </source>
</reference>
<protein>
    <submittedName>
        <fullName evidence="1">Nitrogen regulatory protein PII</fullName>
    </submittedName>
</protein>
<gene>
    <name evidence="1" type="ORF">SAMN05192546_101368</name>
</gene>
<dbReference type="EMBL" id="FNPV01000001">
    <property type="protein sequence ID" value="SDY33509.1"/>
    <property type="molecule type" value="Genomic_DNA"/>
</dbReference>
<evidence type="ECO:0000313" key="1">
    <source>
        <dbReference type="EMBL" id="SDY33509.1"/>
    </source>
</evidence>
<keyword evidence="2" id="KW-1185">Reference proteome</keyword>
<organism evidence="1 2">
    <name type="scientific">Tindallia californiensis</name>
    <dbReference type="NCBI Taxonomy" id="159292"/>
    <lineage>
        <taxon>Bacteria</taxon>
        <taxon>Bacillati</taxon>
        <taxon>Bacillota</taxon>
        <taxon>Clostridia</taxon>
        <taxon>Peptostreptococcales</taxon>
        <taxon>Tindalliaceae</taxon>
        <taxon>Tindallia</taxon>
    </lineage>
</organism>
<dbReference type="SUPFAM" id="SSF54913">
    <property type="entry name" value="GlnB-like"/>
    <property type="match status" value="1"/>
</dbReference>
<dbReference type="STRING" id="159292.SAMN05192546_101368"/>
<dbReference type="RefSeq" id="WP_093310393.1">
    <property type="nucleotide sequence ID" value="NZ_FNPV01000001.1"/>
</dbReference>
<name>A0A1H3J1U3_9FIRM</name>
<dbReference type="Proteomes" id="UP000199230">
    <property type="component" value="Unassembled WGS sequence"/>
</dbReference>
<dbReference type="OrthoDB" id="9810781at2"/>